<evidence type="ECO:0000313" key="2">
    <source>
        <dbReference type="Proteomes" id="UP000215305"/>
    </source>
</evidence>
<dbReference type="GeneID" id="38122011"/>
<evidence type="ECO:0000313" key="1">
    <source>
        <dbReference type="EMBL" id="RHZ44038.1"/>
    </source>
</evidence>
<gene>
    <name evidence="1" type="ORF">CDV56_100037</name>
</gene>
<name>A0A397G381_ASPTH</name>
<keyword evidence="2" id="KW-1185">Reference proteome</keyword>
<dbReference type="STRING" id="41047.A0A397G381"/>
<protein>
    <submittedName>
        <fullName evidence="1">Uncharacterized protein</fullName>
    </submittedName>
</protein>
<dbReference type="RefSeq" id="XP_026610126.1">
    <property type="nucleotide sequence ID" value="XM_026753656.1"/>
</dbReference>
<dbReference type="Proteomes" id="UP000215305">
    <property type="component" value="Unassembled WGS sequence"/>
</dbReference>
<dbReference type="AlphaFoldDB" id="A0A397G381"/>
<sequence length="212" mass="23614">MLFIAPWVDPAKSRVTAMQMAQYVPTRAFAVWHHVPRFFVTQASPVLASSGALVRRMSSRSSSQAAEDRSFLDANWRRVERDYGVPHAEQAELARLALRFMFEENTVGANSEALQCLRKGDGSSWGVCSDYARCVQTLAARERSMGGRVSVRTYFAAKDAMVGSRGQKYFEECWQAPGVEAIDYVSTTVDGTDHDTLVQAVGVWEEIFSSIQ</sequence>
<reference evidence="1" key="1">
    <citation type="submission" date="2018-08" db="EMBL/GenBank/DDBJ databases">
        <title>Draft genome sequence of azole-resistant Aspergillus thermomutatus (Neosartorya pseudofischeri) strain HMR AF 39, isolated from a human nasal aspirate.</title>
        <authorList>
            <person name="Parent-Michaud M."/>
            <person name="Dufresne P.J."/>
            <person name="Fournier E."/>
            <person name="Martineau C."/>
            <person name="Moreira S."/>
            <person name="Perkins V."/>
            <person name="De Repentigny L."/>
            <person name="Dufresne S.F."/>
        </authorList>
    </citation>
    <scope>NUCLEOTIDE SEQUENCE [LARGE SCALE GENOMIC DNA]</scope>
    <source>
        <strain evidence="1">HMR AF 39</strain>
    </source>
</reference>
<dbReference type="EMBL" id="NKHU02000358">
    <property type="protein sequence ID" value="RHZ44038.1"/>
    <property type="molecule type" value="Genomic_DNA"/>
</dbReference>
<proteinExistence type="predicted"/>
<dbReference type="VEuPathDB" id="FungiDB:CDV56_100037"/>
<dbReference type="OrthoDB" id="294702at2759"/>
<comment type="caution">
    <text evidence="1">The sequence shown here is derived from an EMBL/GenBank/DDBJ whole genome shotgun (WGS) entry which is preliminary data.</text>
</comment>
<accession>A0A397G381</accession>
<organism evidence="1 2">
    <name type="scientific">Aspergillus thermomutatus</name>
    <name type="common">Neosartorya pseudofischeri</name>
    <dbReference type="NCBI Taxonomy" id="41047"/>
    <lineage>
        <taxon>Eukaryota</taxon>
        <taxon>Fungi</taxon>
        <taxon>Dikarya</taxon>
        <taxon>Ascomycota</taxon>
        <taxon>Pezizomycotina</taxon>
        <taxon>Eurotiomycetes</taxon>
        <taxon>Eurotiomycetidae</taxon>
        <taxon>Eurotiales</taxon>
        <taxon>Aspergillaceae</taxon>
        <taxon>Aspergillus</taxon>
        <taxon>Aspergillus subgen. Fumigati</taxon>
    </lineage>
</organism>